<comment type="caution">
    <text evidence="1">The sequence shown here is derived from an EMBL/GenBank/DDBJ whole genome shotgun (WGS) entry which is preliminary data.</text>
</comment>
<name>A0ABQ8JH67_DERPT</name>
<keyword evidence="2" id="KW-1185">Reference proteome</keyword>
<sequence length="65" mass="7020">MPPSLRNTDPNVPRMVVGTPVVLIEINGSRLVLTTVAKRARTKSSGYVIRTDVTPAIEPATNFNS</sequence>
<reference evidence="1 2" key="2">
    <citation type="journal article" date="2022" name="Mol. Biol. Evol.">
        <title>Comparative Genomics Reveals Insights into the Divergent Evolution of Astigmatic Mites and Household Pest Adaptations.</title>
        <authorList>
            <person name="Xiong Q."/>
            <person name="Wan A.T."/>
            <person name="Liu X."/>
            <person name="Fung C.S."/>
            <person name="Xiao X."/>
            <person name="Malainual N."/>
            <person name="Hou J."/>
            <person name="Wang L."/>
            <person name="Wang M."/>
            <person name="Yang K.Y."/>
            <person name="Cui Y."/>
            <person name="Leung E.L."/>
            <person name="Nong W."/>
            <person name="Shin S.K."/>
            <person name="Au S.W."/>
            <person name="Jeong K.Y."/>
            <person name="Chew F.T."/>
            <person name="Hui J.H."/>
            <person name="Leung T.F."/>
            <person name="Tungtrongchitr A."/>
            <person name="Zhong N."/>
            <person name="Liu Z."/>
            <person name="Tsui S.K."/>
        </authorList>
    </citation>
    <scope>NUCLEOTIDE SEQUENCE [LARGE SCALE GENOMIC DNA]</scope>
    <source>
        <strain evidence="1">Derp</strain>
    </source>
</reference>
<dbReference type="EMBL" id="NJHN03000037">
    <property type="protein sequence ID" value="KAH9421954.1"/>
    <property type="molecule type" value="Genomic_DNA"/>
</dbReference>
<evidence type="ECO:0000313" key="2">
    <source>
        <dbReference type="Proteomes" id="UP000887458"/>
    </source>
</evidence>
<reference evidence="1 2" key="1">
    <citation type="journal article" date="2018" name="J. Allergy Clin. Immunol.">
        <title>High-quality assembly of Dermatophagoides pteronyssinus genome and transcriptome reveals a wide range of novel allergens.</title>
        <authorList>
            <person name="Liu X.Y."/>
            <person name="Yang K.Y."/>
            <person name="Wang M.Q."/>
            <person name="Kwok J.S."/>
            <person name="Zeng X."/>
            <person name="Yang Z."/>
            <person name="Xiao X.J."/>
            <person name="Lau C.P."/>
            <person name="Li Y."/>
            <person name="Huang Z.M."/>
            <person name="Ba J.G."/>
            <person name="Yim A.K."/>
            <person name="Ouyang C.Y."/>
            <person name="Ngai S.M."/>
            <person name="Chan T.F."/>
            <person name="Leung E.L."/>
            <person name="Liu L."/>
            <person name="Liu Z.G."/>
            <person name="Tsui S.K."/>
        </authorList>
    </citation>
    <scope>NUCLEOTIDE SEQUENCE [LARGE SCALE GENOMIC DNA]</scope>
    <source>
        <strain evidence="1">Derp</strain>
    </source>
</reference>
<evidence type="ECO:0000313" key="1">
    <source>
        <dbReference type="EMBL" id="KAH9421954.1"/>
    </source>
</evidence>
<dbReference type="Proteomes" id="UP000887458">
    <property type="component" value="Unassembled WGS sequence"/>
</dbReference>
<gene>
    <name evidence="1" type="ORF">DERP_002244</name>
</gene>
<protein>
    <submittedName>
        <fullName evidence="1">Uncharacterized protein</fullName>
    </submittedName>
</protein>
<accession>A0ABQ8JH67</accession>
<organism evidence="1 2">
    <name type="scientific">Dermatophagoides pteronyssinus</name>
    <name type="common">European house dust mite</name>
    <dbReference type="NCBI Taxonomy" id="6956"/>
    <lineage>
        <taxon>Eukaryota</taxon>
        <taxon>Metazoa</taxon>
        <taxon>Ecdysozoa</taxon>
        <taxon>Arthropoda</taxon>
        <taxon>Chelicerata</taxon>
        <taxon>Arachnida</taxon>
        <taxon>Acari</taxon>
        <taxon>Acariformes</taxon>
        <taxon>Sarcoptiformes</taxon>
        <taxon>Astigmata</taxon>
        <taxon>Psoroptidia</taxon>
        <taxon>Analgoidea</taxon>
        <taxon>Pyroglyphidae</taxon>
        <taxon>Dermatophagoidinae</taxon>
        <taxon>Dermatophagoides</taxon>
    </lineage>
</organism>
<proteinExistence type="predicted"/>